<sequence>MHSVAQGFSELWRSLQKERGSKQVPLSGVFEEHFFAFPSPVSYTCPPFPALSLWRSVIALWFTPLVSPKMFIHLRHLLFFFLLVYRDQICLPGIICCLFSWKCLNEAAGLTHVHISFQLSKVSESSECMEDLQASNRLDQELIQHVDLAFQSQFSERVLDVDALSPALDKSPCKAQELGEEEKDQSKASIDEEQSKRTKAAERQPEKEIKQEQSLTQSSEESLEGIANLLEKEVEQDKTHLLQAKEEKIQQFREEMRLQEEEETRKLYQQKEKSLRTLKEDLAKVCEEEELRVRKEETERLSKLRATITSETEAEKEKIRAEQELALQKLREEWESLQVLEKESMERKKQLALEKMKLDMEEAQQKETIRLEKEKEQFLRQLKERLEMEKKKAAEELEKQFATELQQLKSAAEEKHRKVTSSLQTQIAEAQRSEEAWLREDLQRAEEKVQQKSYQVAEYERELSELMSEKRHEVEKAHERKMERMKEEHQEVLARIRAQYEEEERKQRAELFEGLQGEMARLRQLHEVEVKALQAELDERLTALQHRHGEKERRLQESENELEIRAKNVKTRSVHLLSQEESLRRKKQQLLDEGRRTERERDEAALASQLRLEENRKEHSNLLESIRQQRKALELLQDQKAELEAQVDLLQTRSQRLQKRISELEAAVRSKQETLKELEVEESAESPRRKAELHVEDLRETIQAHSSREPASLPSQSHEDSNFQFDQVRSYISAEGISIRKAKEFLVRQTHSMRRRHTALKAAKQQWHQDVQKAQEVVQEPDNSQLLEGMRKNLEEEAKQLDKMKSAMRKGQVLLKKKEEKLSQLESSLLEELSDEDTLKSVACKKMVTFDLSSSEDTNSISSANIHLPKSDLGTEAQIALQQDKIRYLTNSVQHITDELNGVLGVLSSLSTLQPPLLTSTPVPLQVPCDGVPLSTYASLAGLRGDSSRPSAGLSVPDQWAWGSGLSSSRSFLAGQSVDRFLAEKWHKYFPGGFPSCSGSSGPSDNKLGYVPAGEQMRMFQSRESDKMSIQGMIESNKKWLEDFKSDSRVPLFPGAQKPPASSSSLLQLGLDENRQIKVYQY</sequence>
<proteinExistence type="predicted"/>
<evidence type="ECO:0000256" key="6">
    <source>
        <dbReference type="SAM" id="MobiDB-lite"/>
    </source>
</evidence>
<accession>A0A8C9FGI3</accession>
<organism evidence="7 8">
    <name type="scientific">Pavo cristatus</name>
    <name type="common">Indian peafowl</name>
    <name type="synonym">Blue peafowl</name>
    <dbReference type="NCBI Taxonomy" id="9049"/>
    <lineage>
        <taxon>Eukaryota</taxon>
        <taxon>Metazoa</taxon>
        <taxon>Chordata</taxon>
        <taxon>Craniata</taxon>
        <taxon>Vertebrata</taxon>
        <taxon>Euteleostomi</taxon>
        <taxon>Archelosauria</taxon>
        <taxon>Archosauria</taxon>
        <taxon>Dinosauria</taxon>
        <taxon>Saurischia</taxon>
        <taxon>Theropoda</taxon>
        <taxon>Coelurosauria</taxon>
        <taxon>Aves</taxon>
        <taxon>Neognathae</taxon>
        <taxon>Galloanserae</taxon>
        <taxon>Galliformes</taxon>
        <taxon>Phasianidae</taxon>
        <taxon>Phasianinae</taxon>
        <taxon>Pavo</taxon>
    </lineage>
</organism>
<dbReference type="AlphaFoldDB" id="A0A8C9FGI3"/>
<evidence type="ECO:0000313" key="8">
    <source>
        <dbReference type="Proteomes" id="UP000694428"/>
    </source>
</evidence>
<keyword evidence="2" id="KW-0963">Cytoplasm</keyword>
<evidence type="ECO:0000256" key="3">
    <source>
        <dbReference type="ARBA" id="ARBA00022553"/>
    </source>
</evidence>
<evidence type="ECO:0000313" key="7">
    <source>
        <dbReference type="Ensembl" id="ENSPSTP00000015170.1"/>
    </source>
</evidence>
<name>A0A8C9FGI3_PAVCR</name>
<reference evidence="7" key="2">
    <citation type="submission" date="2025-09" db="UniProtKB">
        <authorList>
            <consortium name="Ensembl"/>
        </authorList>
    </citation>
    <scope>IDENTIFICATION</scope>
</reference>
<dbReference type="Ensembl" id="ENSPSTT00000015923.1">
    <property type="protein sequence ID" value="ENSPSTP00000015170.1"/>
    <property type="gene ID" value="ENSPSTG00000010764.1"/>
</dbReference>
<evidence type="ECO:0000256" key="5">
    <source>
        <dbReference type="SAM" id="Coils"/>
    </source>
</evidence>
<dbReference type="GO" id="GO:0005813">
    <property type="term" value="C:centrosome"/>
    <property type="evidence" value="ECO:0007669"/>
    <property type="project" value="TreeGrafter"/>
</dbReference>
<dbReference type="GO" id="GO:0005814">
    <property type="term" value="C:centriole"/>
    <property type="evidence" value="ECO:0007669"/>
    <property type="project" value="TreeGrafter"/>
</dbReference>
<dbReference type="GO" id="GO:0005737">
    <property type="term" value="C:cytoplasm"/>
    <property type="evidence" value="ECO:0007669"/>
    <property type="project" value="UniProtKB-SubCell"/>
</dbReference>
<dbReference type="Proteomes" id="UP000694428">
    <property type="component" value="Unplaced"/>
</dbReference>
<dbReference type="GO" id="GO:0060271">
    <property type="term" value="P:cilium assembly"/>
    <property type="evidence" value="ECO:0007669"/>
    <property type="project" value="TreeGrafter"/>
</dbReference>
<feature type="coiled-coil region" evidence="5">
    <location>
        <begin position="784"/>
        <end position="835"/>
    </location>
</feature>
<feature type="coiled-coil region" evidence="5">
    <location>
        <begin position="227"/>
        <end position="506"/>
    </location>
</feature>
<keyword evidence="3" id="KW-0597">Phosphoprotein</keyword>
<comment type="subcellular location">
    <subcellularLocation>
        <location evidence="1">Cytoplasm</location>
    </subcellularLocation>
</comment>
<dbReference type="PANTHER" id="PTHR18902">
    <property type="entry name" value="NUCLEAR MITOTIC APPARATUS PROTEIN 1-RELATED"/>
    <property type="match status" value="1"/>
</dbReference>
<feature type="compositionally biased region" description="Basic and acidic residues" evidence="6">
    <location>
        <begin position="589"/>
        <end position="604"/>
    </location>
</feature>
<evidence type="ECO:0000256" key="2">
    <source>
        <dbReference type="ARBA" id="ARBA00022490"/>
    </source>
</evidence>
<feature type="compositionally biased region" description="Basic and acidic residues" evidence="6">
    <location>
        <begin position="184"/>
        <end position="211"/>
    </location>
</feature>
<reference evidence="7" key="1">
    <citation type="submission" date="2025-08" db="UniProtKB">
        <authorList>
            <consortium name="Ensembl"/>
        </authorList>
    </citation>
    <scope>IDENTIFICATION</scope>
</reference>
<dbReference type="GO" id="GO:0097539">
    <property type="term" value="C:ciliary transition fiber"/>
    <property type="evidence" value="ECO:0007669"/>
    <property type="project" value="TreeGrafter"/>
</dbReference>
<feature type="region of interest" description="Disordered" evidence="6">
    <location>
        <begin position="584"/>
        <end position="604"/>
    </location>
</feature>
<dbReference type="InterPro" id="IPR051841">
    <property type="entry name" value="MT-Golgi_org_protein"/>
</dbReference>
<feature type="region of interest" description="Disordered" evidence="6">
    <location>
        <begin position="172"/>
        <end position="222"/>
    </location>
</feature>
<keyword evidence="4 5" id="KW-0175">Coiled coil</keyword>
<evidence type="ECO:0000256" key="4">
    <source>
        <dbReference type="ARBA" id="ARBA00023054"/>
    </source>
</evidence>
<dbReference type="PANTHER" id="PTHR18902:SF27">
    <property type="entry name" value="CENTROSOMAL PROTEIN OF 164 KDA"/>
    <property type="match status" value="1"/>
</dbReference>
<keyword evidence="8" id="KW-1185">Reference proteome</keyword>
<evidence type="ECO:0000256" key="1">
    <source>
        <dbReference type="ARBA" id="ARBA00004496"/>
    </source>
</evidence>
<protein>
    <submittedName>
        <fullName evidence="7">Centrosomal protein 164</fullName>
    </submittedName>
</protein>